<dbReference type="Proteomes" id="UP000184388">
    <property type="component" value="Unassembled WGS sequence"/>
</dbReference>
<name>A0A9X8N943_9ACTN</name>
<evidence type="ECO:0000313" key="2">
    <source>
        <dbReference type="EMBL" id="SHN31753.1"/>
    </source>
</evidence>
<dbReference type="AlphaFoldDB" id="A0A9X8N943"/>
<organism evidence="2 3">
    <name type="scientific">Streptomyces yunnanensis</name>
    <dbReference type="NCBI Taxonomy" id="156453"/>
    <lineage>
        <taxon>Bacteria</taxon>
        <taxon>Bacillati</taxon>
        <taxon>Actinomycetota</taxon>
        <taxon>Actinomycetes</taxon>
        <taxon>Kitasatosporales</taxon>
        <taxon>Streptomycetaceae</taxon>
        <taxon>Streptomyces</taxon>
    </lineage>
</organism>
<sequence>MLAPGHQPREELVDWMTLVARHTRSSGAPGAAVLPVRPLPRLVVTGEHDVFLPPRRLVSAVRSTLGAELGVVSKAGHLAIEECPEYLSTLLENAGLENPRQPASDADMG</sequence>
<evidence type="ECO:0000313" key="3">
    <source>
        <dbReference type="Proteomes" id="UP000184388"/>
    </source>
</evidence>
<dbReference type="Gene3D" id="3.40.50.1820">
    <property type="entry name" value="alpha/beta hydrolase"/>
    <property type="match status" value="1"/>
</dbReference>
<comment type="caution">
    <text evidence="2">The sequence shown here is derived from an EMBL/GenBank/DDBJ whole genome shotgun (WGS) entry which is preliminary data.</text>
</comment>
<dbReference type="InterPro" id="IPR029058">
    <property type="entry name" value="AB_hydrolase_fold"/>
</dbReference>
<proteinExistence type="predicted"/>
<dbReference type="SUPFAM" id="SSF53474">
    <property type="entry name" value="alpha/beta-Hydrolases"/>
    <property type="match status" value="1"/>
</dbReference>
<protein>
    <submittedName>
        <fullName evidence="2">Uncharacterized protein</fullName>
    </submittedName>
</protein>
<dbReference type="EMBL" id="FRBK01000009">
    <property type="protein sequence ID" value="SHM26780.1"/>
    <property type="molecule type" value="Genomic_DNA"/>
</dbReference>
<gene>
    <name evidence="1" type="ORF">SAMN05216268_109319</name>
    <name evidence="2" type="ORF">SAMN05216268_13457</name>
</gene>
<accession>A0A9X8N943</accession>
<reference evidence="3" key="1">
    <citation type="submission" date="2016-11" db="EMBL/GenBank/DDBJ databases">
        <authorList>
            <person name="Jaros S."/>
            <person name="Januszkiewicz K."/>
            <person name="Wedrychowicz H."/>
        </authorList>
    </citation>
    <scope>NUCLEOTIDE SEQUENCE [LARGE SCALE GENOMIC DNA]</scope>
    <source>
        <strain evidence="3">CGMCC 4.3555</strain>
    </source>
</reference>
<reference evidence="2" key="2">
    <citation type="submission" date="2016-11" db="EMBL/GenBank/DDBJ databases">
        <authorList>
            <person name="Varghese N."/>
            <person name="Submissions S."/>
        </authorList>
    </citation>
    <scope>NUCLEOTIDE SEQUENCE</scope>
    <source>
        <strain evidence="2">CGMCC 4.3555</strain>
    </source>
</reference>
<dbReference type="EMBL" id="FRBK01000034">
    <property type="protein sequence ID" value="SHN31753.1"/>
    <property type="molecule type" value="Genomic_DNA"/>
</dbReference>
<evidence type="ECO:0000313" key="1">
    <source>
        <dbReference type="EMBL" id="SHM26780.1"/>
    </source>
</evidence>